<dbReference type="AlphaFoldDB" id="A0A6G8IFR7"/>
<sequence>MKQTPALAKLGELSWEMYAGQLTERYFRKSALLAENAVDADLYFLAAHHFQKLLGAKGLHAAFSLRGGGGSQIDVEFARLIDEGVATLSVTDGDRRHPMQEFSLTSRRCQLIADSMGGIAWHYVLEGYACENLIPLKVFGEACEFGDRHEEIERLELLDQFCDESQPVPSKFLNRKNGLTLKALLSETDENTRRYWLSVIEANPLLRAAFSECIEARDCAMENCQCSISQGFGDASLKLVRDWAKMQSVPKSLELFKESAEWLEIGSIAFDVGVALSIQRI</sequence>
<dbReference type="KEGG" id="hcz:G9Q37_07665"/>
<gene>
    <name evidence="1" type="ORF">G9Q37_07665</name>
</gene>
<dbReference type="EMBL" id="CP049989">
    <property type="protein sequence ID" value="QIM52022.1"/>
    <property type="molecule type" value="Genomic_DNA"/>
</dbReference>
<keyword evidence="2" id="KW-1185">Reference proteome</keyword>
<organism evidence="1 2">
    <name type="scientific">Hydrogenophaga crocea</name>
    <dbReference type="NCBI Taxonomy" id="2716225"/>
    <lineage>
        <taxon>Bacteria</taxon>
        <taxon>Pseudomonadati</taxon>
        <taxon>Pseudomonadota</taxon>
        <taxon>Betaproteobacteria</taxon>
        <taxon>Burkholderiales</taxon>
        <taxon>Comamonadaceae</taxon>
        <taxon>Hydrogenophaga</taxon>
    </lineage>
</organism>
<proteinExistence type="predicted"/>
<protein>
    <submittedName>
        <fullName evidence="1">Uncharacterized protein</fullName>
    </submittedName>
</protein>
<evidence type="ECO:0000313" key="2">
    <source>
        <dbReference type="Proteomes" id="UP000503162"/>
    </source>
</evidence>
<reference evidence="1 2" key="1">
    <citation type="submission" date="2020-03" db="EMBL/GenBank/DDBJ databases">
        <title>Hydrogenophaga sp. nov. isolated from cyanobacterial mat.</title>
        <authorList>
            <person name="Thorat V."/>
            <person name="Kirdat K."/>
            <person name="Tiwarekar B."/>
            <person name="Costa E.D."/>
            <person name="Yadav A."/>
        </authorList>
    </citation>
    <scope>NUCLEOTIDE SEQUENCE [LARGE SCALE GENOMIC DNA]</scope>
    <source>
        <strain evidence="1 2">BA0156</strain>
    </source>
</reference>
<dbReference type="Proteomes" id="UP000503162">
    <property type="component" value="Chromosome"/>
</dbReference>
<evidence type="ECO:0000313" key="1">
    <source>
        <dbReference type="EMBL" id="QIM52022.1"/>
    </source>
</evidence>
<dbReference type="RefSeq" id="WP_166226625.1">
    <property type="nucleotide sequence ID" value="NZ_CP049989.1"/>
</dbReference>
<accession>A0A6G8IFR7</accession>
<name>A0A6G8IFR7_9BURK</name>